<reference evidence="1" key="1">
    <citation type="submission" date="2018-05" db="EMBL/GenBank/DDBJ databases">
        <title>Draft genome of Mucuna pruriens seed.</title>
        <authorList>
            <person name="Nnadi N.E."/>
            <person name="Vos R."/>
            <person name="Hasami M.H."/>
            <person name="Devisetty U.K."/>
            <person name="Aguiy J.C."/>
        </authorList>
    </citation>
    <scope>NUCLEOTIDE SEQUENCE [LARGE SCALE GENOMIC DNA]</scope>
    <source>
        <strain evidence="1">JCA_2017</strain>
    </source>
</reference>
<evidence type="ECO:0000313" key="2">
    <source>
        <dbReference type="Proteomes" id="UP000257109"/>
    </source>
</evidence>
<feature type="non-terminal residue" evidence="1">
    <location>
        <position position="1"/>
    </location>
</feature>
<comment type="caution">
    <text evidence="1">The sequence shown here is derived from an EMBL/GenBank/DDBJ whole genome shotgun (WGS) entry which is preliminary data.</text>
</comment>
<accession>A0A371FIR7</accession>
<dbReference type="InterPro" id="IPR053134">
    <property type="entry name" value="RNA-dir_DNA_polymerase"/>
</dbReference>
<organism evidence="1 2">
    <name type="scientific">Mucuna pruriens</name>
    <name type="common">Velvet bean</name>
    <name type="synonym">Dolichos pruriens</name>
    <dbReference type="NCBI Taxonomy" id="157652"/>
    <lineage>
        <taxon>Eukaryota</taxon>
        <taxon>Viridiplantae</taxon>
        <taxon>Streptophyta</taxon>
        <taxon>Embryophyta</taxon>
        <taxon>Tracheophyta</taxon>
        <taxon>Spermatophyta</taxon>
        <taxon>Magnoliopsida</taxon>
        <taxon>eudicotyledons</taxon>
        <taxon>Gunneridae</taxon>
        <taxon>Pentapetalae</taxon>
        <taxon>rosids</taxon>
        <taxon>fabids</taxon>
        <taxon>Fabales</taxon>
        <taxon>Fabaceae</taxon>
        <taxon>Papilionoideae</taxon>
        <taxon>50 kb inversion clade</taxon>
        <taxon>NPAAA clade</taxon>
        <taxon>indigoferoid/millettioid clade</taxon>
        <taxon>Phaseoleae</taxon>
        <taxon>Mucuna</taxon>
    </lineage>
</organism>
<gene>
    <name evidence="1" type="ORF">CR513_41541</name>
</gene>
<dbReference type="SUPFAM" id="SSF56672">
    <property type="entry name" value="DNA/RNA polymerases"/>
    <property type="match status" value="1"/>
</dbReference>
<dbReference type="EMBL" id="QJKJ01008933">
    <property type="protein sequence ID" value="RDX78207.1"/>
    <property type="molecule type" value="Genomic_DNA"/>
</dbReference>
<proteinExistence type="predicted"/>
<evidence type="ECO:0000313" key="1">
    <source>
        <dbReference type="EMBL" id="RDX78207.1"/>
    </source>
</evidence>
<name>A0A371FIR7_MUCPR</name>
<dbReference type="PANTHER" id="PTHR24559">
    <property type="entry name" value="TRANSPOSON TY3-I GAG-POL POLYPROTEIN"/>
    <property type="match status" value="1"/>
</dbReference>
<dbReference type="Gene3D" id="3.10.10.10">
    <property type="entry name" value="HIV Type 1 Reverse Transcriptase, subunit A, domain 1"/>
    <property type="match status" value="1"/>
</dbReference>
<dbReference type="PANTHER" id="PTHR24559:SF444">
    <property type="entry name" value="REVERSE TRANSCRIPTASE DOMAIN-CONTAINING PROTEIN"/>
    <property type="match status" value="1"/>
</dbReference>
<dbReference type="AlphaFoldDB" id="A0A371FIR7"/>
<protein>
    <submittedName>
        <fullName evidence="1">Uncharacterized protein</fullName>
    </submittedName>
</protein>
<dbReference type="Proteomes" id="UP000257109">
    <property type="component" value="Unassembled WGS sequence"/>
</dbReference>
<keyword evidence="2" id="KW-1185">Reference proteome</keyword>
<dbReference type="InterPro" id="IPR043502">
    <property type="entry name" value="DNA/RNA_pol_sf"/>
</dbReference>
<dbReference type="OrthoDB" id="1928766at2759"/>
<sequence>MEDLKKVQIGPNSMENKRIGRDLKPGDLRLVIRGHARYTPKLPMPLFVYCARDLHHVPKERKLVEEKMKATMEETSKLLVTCFIREVQYPTWLANMVMVRKSSGKWRMCTNYTNLNKACPKDPYPLSSID</sequence>